<reference evidence="1" key="1">
    <citation type="submission" date="2019-11" db="EMBL/GenBank/DDBJ databases">
        <title>Nori genome reveals adaptations in red seaweeds to the harsh intertidal environment.</title>
        <authorList>
            <person name="Wang D."/>
            <person name="Mao Y."/>
        </authorList>
    </citation>
    <scope>NUCLEOTIDE SEQUENCE</scope>
    <source>
        <tissue evidence="1">Gametophyte</tissue>
    </source>
</reference>
<evidence type="ECO:0000313" key="2">
    <source>
        <dbReference type="Proteomes" id="UP000798662"/>
    </source>
</evidence>
<dbReference type="EMBL" id="CM020619">
    <property type="protein sequence ID" value="KAK1865353.1"/>
    <property type="molecule type" value="Genomic_DNA"/>
</dbReference>
<proteinExistence type="predicted"/>
<evidence type="ECO:0000313" key="1">
    <source>
        <dbReference type="EMBL" id="KAK1865353.1"/>
    </source>
</evidence>
<dbReference type="Proteomes" id="UP000798662">
    <property type="component" value="Chromosome 2"/>
</dbReference>
<keyword evidence="2" id="KW-1185">Reference proteome</keyword>
<sequence>MLATVRSRLSATFVSGRGLFFSGSPRSPLSLPATPFAAARYCLPATLHRAMATSTFKYVVLGGGNAAGYAARAFAAEDGAPPGSVCMVSREEVLPYERPALSKAFLFADPPARLPGFHTSVGGGGDRQDAAWYESKGIAVKLGTEVTAVDVAAKKLTTATGDTVVATDALILATGCEAIKLARTPGADLKGIHTLREYADGLELYDGLKTCAGKKVVVVGGGYIGMEVAAAAVLMNCDVTMLFPESSVMPRLFTPEIAAHYESAYKAKGVKLLNDGRLCEAFLDDGSGAVKGVMFCKDHVKDEVDGQLVVVGVGARPNVGLFKEQGLKTAEGGLVVDGSMATSAAGVYAVGDIAAFPLLLDGGALTRSEHVAHARASAAQAVAAALGKCPAPYDYTPFFYSRVFGLSWKFYGFNRGTSVTVGDFAPTLATVWIDGGKAVGVFMESPSDEQTAVMQTMARAQPAVELGALQKLVPSKDAAALISAVEAATKAVGAQANL</sequence>
<accession>A0ACC3C6G3</accession>
<protein>
    <submittedName>
        <fullName evidence="1">Uncharacterized protein</fullName>
    </submittedName>
</protein>
<organism evidence="1 2">
    <name type="scientific">Pyropia yezoensis</name>
    <name type="common">Susabi-nori</name>
    <name type="synonym">Porphyra yezoensis</name>
    <dbReference type="NCBI Taxonomy" id="2788"/>
    <lineage>
        <taxon>Eukaryota</taxon>
        <taxon>Rhodophyta</taxon>
        <taxon>Bangiophyceae</taxon>
        <taxon>Bangiales</taxon>
        <taxon>Bangiaceae</taxon>
        <taxon>Pyropia</taxon>
    </lineage>
</organism>
<gene>
    <name evidence="1" type="ORF">I4F81_007885</name>
</gene>
<name>A0ACC3C6G3_PYRYE</name>
<comment type="caution">
    <text evidence="1">The sequence shown here is derived from an EMBL/GenBank/DDBJ whole genome shotgun (WGS) entry which is preliminary data.</text>
</comment>